<protein>
    <submittedName>
        <fullName evidence="1">Uncharacterized protein</fullName>
    </submittedName>
</protein>
<evidence type="ECO:0000313" key="1">
    <source>
        <dbReference type="EMBL" id="KAL0940305.1"/>
    </source>
</evidence>
<reference evidence="1 2" key="1">
    <citation type="journal article" date="2020" name="Phytopathology">
        <title>Genome Sequence Resources of Colletotrichum truncatum, C. plurivorum, C. musicola, and C. sojae: Four Species Pathogenic to Soybean (Glycine max).</title>
        <authorList>
            <person name="Rogerio F."/>
            <person name="Boufleur T.R."/>
            <person name="Ciampi-Guillardi M."/>
            <person name="Sukno S.A."/>
            <person name="Thon M.R."/>
            <person name="Massola Junior N.S."/>
            <person name="Baroncelli R."/>
        </authorList>
    </citation>
    <scope>NUCLEOTIDE SEQUENCE [LARGE SCALE GENOMIC DNA]</scope>
    <source>
        <strain evidence="1 2">CMES1059</strain>
    </source>
</reference>
<proteinExistence type="predicted"/>
<dbReference type="EMBL" id="VUJX02000002">
    <property type="protein sequence ID" value="KAL0940305.1"/>
    <property type="molecule type" value="Genomic_DNA"/>
</dbReference>
<sequence length="107" mass="11578">MHFPTIVAALGHVSLISAYTARYSKNYCEQTRPVVTSYSNALNYCYNIDGAASLQFTDVGVPSRWKCIVYAGSGCTGSHLEVVSTNSGTNCFNSPVGWIYSYACIDA</sequence>
<evidence type="ECO:0000313" key="2">
    <source>
        <dbReference type="Proteomes" id="UP000805649"/>
    </source>
</evidence>
<name>A0ACC3Z8F9_COLTU</name>
<comment type="caution">
    <text evidence="1">The sequence shown here is derived from an EMBL/GenBank/DDBJ whole genome shotgun (WGS) entry which is preliminary data.</text>
</comment>
<keyword evidence="2" id="KW-1185">Reference proteome</keyword>
<dbReference type="Proteomes" id="UP000805649">
    <property type="component" value="Unassembled WGS sequence"/>
</dbReference>
<organism evidence="1 2">
    <name type="scientific">Colletotrichum truncatum</name>
    <name type="common">Anthracnose fungus</name>
    <name type="synonym">Colletotrichum capsici</name>
    <dbReference type="NCBI Taxonomy" id="5467"/>
    <lineage>
        <taxon>Eukaryota</taxon>
        <taxon>Fungi</taxon>
        <taxon>Dikarya</taxon>
        <taxon>Ascomycota</taxon>
        <taxon>Pezizomycotina</taxon>
        <taxon>Sordariomycetes</taxon>
        <taxon>Hypocreomycetidae</taxon>
        <taxon>Glomerellales</taxon>
        <taxon>Glomerellaceae</taxon>
        <taxon>Colletotrichum</taxon>
        <taxon>Colletotrichum truncatum species complex</taxon>
    </lineage>
</organism>
<accession>A0ACC3Z8F9</accession>
<gene>
    <name evidence="1" type="ORF">CTRU02_203068</name>
</gene>